<keyword evidence="3" id="KW-1185">Reference proteome</keyword>
<dbReference type="EMBL" id="FNED01000019">
    <property type="protein sequence ID" value="SDJ50462.1"/>
    <property type="molecule type" value="Genomic_DNA"/>
</dbReference>
<dbReference type="Proteomes" id="UP000182836">
    <property type="component" value="Unassembled WGS sequence"/>
</dbReference>
<protein>
    <submittedName>
        <fullName evidence="2">Uncharacterized conserved protein, AIM24 family</fullName>
    </submittedName>
</protein>
<dbReference type="PANTHER" id="PTHR38074:SF1">
    <property type="entry name" value="ALTERED INHERITANCE OF MITOCHONDRIA PROTEIN 24, MITOCHONDRIAL"/>
    <property type="match status" value="1"/>
</dbReference>
<organism evidence="1 3">
    <name type="scientific">Aneurinibacillus migulanus</name>
    <name type="common">Bacillus migulanus</name>
    <dbReference type="NCBI Taxonomy" id="47500"/>
    <lineage>
        <taxon>Bacteria</taxon>
        <taxon>Bacillati</taxon>
        <taxon>Bacillota</taxon>
        <taxon>Bacilli</taxon>
        <taxon>Bacillales</taxon>
        <taxon>Paenibacillaceae</taxon>
        <taxon>Aneurinibacillus group</taxon>
        <taxon>Aneurinibacillus</taxon>
    </lineage>
</organism>
<dbReference type="OrthoDB" id="9779518at2"/>
<dbReference type="Proteomes" id="UP000037269">
    <property type="component" value="Unassembled WGS sequence"/>
</dbReference>
<gene>
    <name evidence="1" type="ORF">AF333_15140</name>
    <name evidence="2" type="ORF">SAMN04487909_11954</name>
</gene>
<evidence type="ECO:0000313" key="4">
    <source>
        <dbReference type="Proteomes" id="UP000182836"/>
    </source>
</evidence>
<reference evidence="1 3" key="1">
    <citation type="submission" date="2015-07" db="EMBL/GenBank/DDBJ databases">
        <title>Fjat-14205 dsm 2895.</title>
        <authorList>
            <person name="Liu B."/>
            <person name="Wang J."/>
            <person name="Zhu Y."/>
            <person name="Liu G."/>
            <person name="Chen Q."/>
            <person name="Chen Z."/>
            <person name="Lan J."/>
            <person name="Che J."/>
            <person name="Ge C."/>
            <person name="Shi H."/>
            <person name="Pan Z."/>
            <person name="Liu X."/>
        </authorList>
    </citation>
    <scope>NUCLEOTIDE SEQUENCE [LARGE SCALE GENOMIC DNA]</scope>
    <source>
        <strain evidence="1 3">DSM 2895</strain>
    </source>
</reference>
<dbReference type="STRING" id="47500.AF333_15140"/>
<reference evidence="2 4" key="2">
    <citation type="submission" date="2016-10" db="EMBL/GenBank/DDBJ databases">
        <authorList>
            <person name="de Groot N.N."/>
        </authorList>
    </citation>
    <scope>NUCLEOTIDE SEQUENCE [LARGE SCALE GENOMIC DNA]</scope>
    <source>
        <strain evidence="2 4">DSM 2895</strain>
    </source>
</reference>
<dbReference type="Gene3D" id="3.60.160.10">
    <property type="entry name" value="Mitochondrial biogenesis AIM24"/>
    <property type="match status" value="1"/>
</dbReference>
<dbReference type="RefSeq" id="WP_043066584.1">
    <property type="nucleotide sequence ID" value="NZ_BJOA01000112.1"/>
</dbReference>
<dbReference type="PANTHER" id="PTHR38074">
    <property type="entry name" value="ALTERED INHERITANCE OF MITOCHONDRIA PROTEIN 24, MITOCHONDRIAL"/>
    <property type="match status" value="1"/>
</dbReference>
<dbReference type="AlphaFoldDB" id="A0A0D1W858"/>
<dbReference type="Pfam" id="PF01987">
    <property type="entry name" value="AIM24"/>
    <property type="match status" value="1"/>
</dbReference>
<evidence type="ECO:0000313" key="2">
    <source>
        <dbReference type="EMBL" id="SDJ50462.1"/>
    </source>
</evidence>
<dbReference type="InterPro" id="IPR016031">
    <property type="entry name" value="Trp_RNA-bd_attenuator-like_dom"/>
</dbReference>
<proteinExistence type="predicted"/>
<dbReference type="GeneID" id="42306511"/>
<evidence type="ECO:0000313" key="3">
    <source>
        <dbReference type="Proteomes" id="UP000037269"/>
    </source>
</evidence>
<dbReference type="InterPro" id="IPR036983">
    <property type="entry name" value="AIM24_sf"/>
</dbReference>
<name>A0A0D1W858_ANEMI</name>
<sequence>MYSDNIKIVDSKTSTDGSLKVEVLEFDNLAGFHNASMASSLYYARRNGVKLHQIKATLNEGSFTVEQGALQYLKGRIALQNTTGGMAGMAQRLLNSAMTKEAVFRPTYMGTGEIYLEPSFGHYAIIPVANQRVVLDKGIYFAGDSSLKITSVVQKNVSSALFGGEGLFQTEVSGSGLLIINSPVPLNEVHIVELQNDRLQVDGTFAFARIGDISFSVERSAKSMVGSMTSGDGLLQTFEGTGQVWLAPTLPVYHNFFSPFPGKS</sequence>
<dbReference type="PATRIC" id="fig|47500.8.peg.659"/>
<dbReference type="InterPro" id="IPR002838">
    <property type="entry name" value="AIM24"/>
</dbReference>
<evidence type="ECO:0000313" key="1">
    <source>
        <dbReference type="EMBL" id="KON96607.1"/>
    </source>
</evidence>
<accession>A0A0D1W858</accession>
<dbReference type="SUPFAM" id="SSF51219">
    <property type="entry name" value="TRAP-like"/>
    <property type="match status" value="1"/>
</dbReference>
<dbReference type="EMBL" id="LGUG01000004">
    <property type="protein sequence ID" value="KON96607.1"/>
    <property type="molecule type" value="Genomic_DNA"/>
</dbReference>